<keyword evidence="1" id="KW-0507">mRNA processing</keyword>
<feature type="compositionally biased region" description="Basic residues" evidence="5">
    <location>
        <begin position="139"/>
        <end position="149"/>
    </location>
</feature>
<evidence type="ECO:0000256" key="4">
    <source>
        <dbReference type="PROSITE-ProRule" id="PRU00176"/>
    </source>
</evidence>
<dbReference type="InterPro" id="IPR000504">
    <property type="entry name" value="RRM_dom"/>
</dbReference>
<dbReference type="GO" id="GO:0003723">
    <property type="term" value="F:RNA binding"/>
    <property type="evidence" value="ECO:0007669"/>
    <property type="project" value="UniProtKB-UniRule"/>
</dbReference>
<feature type="compositionally biased region" description="Basic and acidic residues" evidence="5">
    <location>
        <begin position="104"/>
        <end position="113"/>
    </location>
</feature>
<dbReference type="Gene3D" id="3.30.70.330">
    <property type="match status" value="1"/>
</dbReference>
<keyword evidence="8" id="KW-1185">Reference proteome</keyword>
<dbReference type="InterPro" id="IPR012677">
    <property type="entry name" value="Nucleotide-bd_a/b_plait_sf"/>
</dbReference>
<dbReference type="PANTHER" id="PTHR23147">
    <property type="entry name" value="SERINE/ARGININE RICH SPLICING FACTOR"/>
    <property type="match status" value="1"/>
</dbReference>
<comment type="caution">
    <text evidence="7">The sequence shown here is derived from an EMBL/GenBank/DDBJ whole genome shotgun (WGS) entry which is preliminary data.</text>
</comment>
<dbReference type="Pfam" id="PF00076">
    <property type="entry name" value="RRM_1"/>
    <property type="match status" value="1"/>
</dbReference>
<gene>
    <name evidence="7" type="ORF">F3Y22_tig00005377pilonHSYRG00260</name>
</gene>
<feature type="domain" description="RRM" evidence="6">
    <location>
        <begin position="16"/>
        <end position="93"/>
    </location>
</feature>
<dbReference type="GO" id="GO:0005681">
    <property type="term" value="C:spliceosomal complex"/>
    <property type="evidence" value="ECO:0007669"/>
    <property type="project" value="UniProtKB-KW"/>
</dbReference>
<dbReference type="InterPro" id="IPR050907">
    <property type="entry name" value="SRSF"/>
</dbReference>
<feature type="region of interest" description="Disordered" evidence="5">
    <location>
        <begin position="139"/>
        <end position="158"/>
    </location>
</feature>
<evidence type="ECO:0000256" key="2">
    <source>
        <dbReference type="ARBA" id="ARBA00022728"/>
    </source>
</evidence>
<feature type="region of interest" description="Disordered" evidence="5">
    <location>
        <begin position="104"/>
        <end position="125"/>
    </location>
</feature>
<evidence type="ECO:0000259" key="6">
    <source>
        <dbReference type="PROSITE" id="PS50102"/>
    </source>
</evidence>
<protein>
    <recommendedName>
        <fullName evidence="6">RRM domain-containing protein</fullName>
    </recommendedName>
</protein>
<keyword evidence="2" id="KW-0747">Spliceosome</keyword>
<evidence type="ECO:0000256" key="3">
    <source>
        <dbReference type="ARBA" id="ARBA00023187"/>
    </source>
</evidence>
<keyword evidence="4" id="KW-0694">RNA-binding</keyword>
<dbReference type="InterPro" id="IPR035979">
    <property type="entry name" value="RBD_domain_sf"/>
</dbReference>
<dbReference type="GO" id="GO:0008380">
    <property type="term" value="P:RNA splicing"/>
    <property type="evidence" value="ECO:0007669"/>
    <property type="project" value="UniProtKB-KW"/>
</dbReference>
<dbReference type="AlphaFoldDB" id="A0A6A3CL02"/>
<evidence type="ECO:0000256" key="5">
    <source>
        <dbReference type="SAM" id="MobiDB-lite"/>
    </source>
</evidence>
<dbReference type="SUPFAM" id="SSF54928">
    <property type="entry name" value="RNA-binding domain, RBD"/>
    <property type="match status" value="1"/>
</dbReference>
<organism evidence="7 8">
    <name type="scientific">Hibiscus syriacus</name>
    <name type="common">Rose of Sharon</name>
    <dbReference type="NCBI Taxonomy" id="106335"/>
    <lineage>
        <taxon>Eukaryota</taxon>
        <taxon>Viridiplantae</taxon>
        <taxon>Streptophyta</taxon>
        <taxon>Embryophyta</taxon>
        <taxon>Tracheophyta</taxon>
        <taxon>Spermatophyta</taxon>
        <taxon>Magnoliopsida</taxon>
        <taxon>eudicotyledons</taxon>
        <taxon>Gunneridae</taxon>
        <taxon>Pentapetalae</taxon>
        <taxon>rosids</taxon>
        <taxon>malvids</taxon>
        <taxon>Malvales</taxon>
        <taxon>Malvaceae</taxon>
        <taxon>Malvoideae</taxon>
        <taxon>Hibiscus</taxon>
    </lineage>
</organism>
<dbReference type="GO" id="GO:0006397">
    <property type="term" value="P:mRNA processing"/>
    <property type="evidence" value="ECO:0007669"/>
    <property type="project" value="UniProtKB-KW"/>
</dbReference>
<dbReference type="PROSITE" id="PS50102">
    <property type="entry name" value="RRM"/>
    <property type="match status" value="1"/>
</dbReference>
<reference evidence="7" key="1">
    <citation type="submission" date="2019-09" db="EMBL/GenBank/DDBJ databases">
        <title>Draft genome information of white flower Hibiscus syriacus.</title>
        <authorList>
            <person name="Kim Y.-M."/>
        </authorList>
    </citation>
    <scope>NUCLEOTIDE SEQUENCE [LARGE SCALE GENOMIC DNA]</scope>
    <source>
        <strain evidence="7">YM2019G1</strain>
    </source>
</reference>
<dbReference type="EMBL" id="VEPZ02000303">
    <property type="protein sequence ID" value="KAE8727779.1"/>
    <property type="molecule type" value="Genomic_DNA"/>
</dbReference>
<evidence type="ECO:0000313" key="7">
    <source>
        <dbReference type="EMBL" id="KAE8727779.1"/>
    </source>
</evidence>
<proteinExistence type="predicted"/>
<sequence length="187" mass="21711">MYHSKGITEERRTPASTVFVSNIPDRFHWKGLWLLFGKYGEVADSFISSKRNRSGAKFGFVRFWNREDALKVIKNLNGSILLGKRLVVLMAKYKTRDQFWRRDKMQKEQERNNQRNPNAMYEGGDGVDNLEGFQDNQKNMKKRLKRNPRLKTSTNGDSAAEGIRRIVGHIESDELMNLKRCLIGQTA</sequence>
<name>A0A6A3CL02_HIBSY</name>
<dbReference type="SMART" id="SM00360">
    <property type="entry name" value="RRM"/>
    <property type="match status" value="1"/>
</dbReference>
<dbReference type="CDD" id="cd00590">
    <property type="entry name" value="RRM_SF"/>
    <property type="match status" value="1"/>
</dbReference>
<evidence type="ECO:0000256" key="1">
    <source>
        <dbReference type="ARBA" id="ARBA00022664"/>
    </source>
</evidence>
<accession>A0A6A3CL02</accession>
<dbReference type="Proteomes" id="UP000436088">
    <property type="component" value="Unassembled WGS sequence"/>
</dbReference>
<evidence type="ECO:0000313" key="8">
    <source>
        <dbReference type="Proteomes" id="UP000436088"/>
    </source>
</evidence>
<keyword evidence="3" id="KW-0508">mRNA splicing</keyword>
<dbReference type="OrthoDB" id="1749483at2759"/>